<dbReference type="Proteomes" id="UP000468388">
    <property type="component" value="Unassembled WGS sequence"/>
</dbReference>
<dbReference type="RefSeq" id="WP_157299706.1">
    <property type="nucleotide sequence ID" value="NZ_BAAAZB010000010.1"/>
</dbReference>
<dbReference type="OrthoDB" id="9773293at2"/>
<reference evidence="1 2" key="1">
    <citation type="submission" date="2019-12" db="EMBL/GenBank/DDBJ databases">
        <title>The draft genomic sequence of strain Chitinophaga oryziterrae JCM 16595.</title>
        <authorList>
            <person name="Zhang X."/>
        </authorList>
    </citation>
    <scope>NUCLEOTIDE SEQUENCE [LARGE SCALE GENOMIC DNA]</scope>
    <source>
        <strain evidence="1 2">JCM 16595</strain>
    </source>
</reference>
<dbReference type="InterPro" id="IPR029058">
    <property type="entry name" value="AB_hydrolase_fold"/>
</dbReference>
<evidence type="ECO:0000313" key="1">
    <source>
        <dbReference type="EMBL" id="MVT41092.1"/>
    </source>
</evidence>
<dbReference type="SUPFAM" id="SSF53474">
    <property type="entry name" value="alpha/beta-Hydrolases"/>
    <property type="match status" value="1"/>
</dbReference>
<accession>A0A6N8JAG9</accession>
<dbReference type="Gene3D" id="3.40.50.1820">
    <property type="entry name" value="alpha/beta hydrolase"/>
    <property type="match status" value="1"/>
</dbReference>
<name>A0A6N8JAG9_9BACT</name>
<dbReference type="AlphaFoldDB" id="A0A6N8JAG9"/>
<comment type="caution">
    <text evidence="1">The sequence shown here is derived from an EMBL/GenBank/DDBJ whole genome shotgun (WGS) entry which is preliminary data.</text>
</comment>
<gene>
    <name evidence="1" type="ORF">GO495_10910</name>
</gene>
<proteinExistence type="predicted"/>
<evidence type="ECO:0008006" key="3">
    <source>
        <dbReference type="Google" id="ProtNLM"/>
    </source>
</evidence>
<evidence type="ECO:0000313" key="2">
    <source>
        <dbReference type="Proteomes" id="UP000468388"/>
    </source>
</evidence>
<sequence length="127" mass="14134">MLIVSNLIHHYEKHESQTIKNKELTKKKLILAVSIRASNGWYQSFTQDIEDNTTYGMLEMPVLGIGGNIGGKTLKMSLPQKAKNAKVVELADCGHFVLEEKPEEVLDLMVDFLGNGLCTQPAYGENL</sequence>
<protein>
    <recommendedName>
        <fullName evidence="3">Alpha/beta hydrolase</fullName>
    </recommendedName>
</protein>
<organism evidence="1 2">
    <name type="scientific">Chitinophaga oryziterrae</name>
    <dbReference type="NCBI Taxonomy" id="1031224"/>
    <lineage>
        <taxon>Bacteria</taxon>
        <taxon>Pseudomonadati</taxon>
        <taxon>Bacteroidota</taxon>
        <taxon>Chitinophagia</taxon>
        <taxon>Chitinophagales</taxon>
        <taxon>Chitinophagaceae</taxon>
        <taxon>Chitinophaga</taxon>
    </lineage>
</organism>
<keyword evidence="2" id="KW-1185">Reference proteome</keyword>
<dbReference type="EMBL" id="WRXO01000002">
    <property type="protein sequence ID" value="MVT41092.1"/>
    <property type="molecule type" value="Genomic_DNA"/>
</dbReference>